<dbReference type="AlphaFoldDB" id="A0A8J5XYF9"/>
<evidence type="ECO:0000313" key="3">
    <source>
        <dbReference type="EMBL" id="KAG8470792.1"/>
    </source>
</evidence>
<dbReference type="OrthoDB" id="10258445at2759"/>
<dbReference type="CDD" id="cd14854">
    <property type="entry name" value="TRAPPC2L"/>
    <property type="match status" value="1"/>
</dbReference>
<sequence length="145" mass="15761">MAAADARAQAVCVAVVSRANRPLFVCRVAEGVDELRLHHVVHSCLDIFDERRAAPTPPGAQADAYLGLLQPAVDFRVYGYVTNTATKLVVVMSDGDVRELELRQLLRRLHGLVIHAVSNPFYVAGTPIVSTKFEAGVRQLVASAR</sequence>
<proteinExistence type="inferred from homology"/>
<dbReference type="GO" id="GO:0005737">
    <property type="term" value="C:cytoplasm"/>
    <property type="evidence" value="ECO:0007669"/>
    <property type="project" value="GOC"/>
</dbReference>
<dbReference type="Proteomes" id="UP000751190">
    <property type="component" value="Unassembled WGS sequence"/>
</dbReference>
<dbReference type="InterPro" id="IPR011012">
    <property type="entry name" value="Longin-like_dom_sf"/>
</dbReference>
<comment type="similarity">
    <text evidence="1">Belongs to the TRAPP small subunits family. Sedlin subfamily.</text>
</comment>
<dbReference type="InterPro" id="IPR044760">
    <property type="entry name" value="TRAPPC2L"/>
</dbReference>
<dbReference type="Pfam" id="PF04628">
    <property type="entry name" value="Sedlin_N"/>
    <property type="match status" value="1"/>
</dbReference>
<reference evidence="3" key="1">
    <citation type="submission" date="2021-05" db="EMBL/GenBank/DDBJ databases">
        <title>The genome of the haptophyte Pavlova lutheri (Diacronema luteri, Pavlovales) - a model for lipid biosynthesis in eukaryotic algae.</title>
        <authorList>
            <person name="Hulatt C.J."/>
            <person name="Posewitz M.C."/>
        </authorList>
    </citation>
    <scope>NUCLEOTIDE SEQUENCE</scope>
    <source>
        <strain evidence="3">NIVA-4/92</strain>
    </source>
</reference>
<dbReference type="PANTHER" id="PTHR12403">
    <property type="entry name" value="TRAFFICKING PROTEIN PARTICLE COMPLEX SUBUNIT 2"/>
    <property type="match status" value="1"/>
</dbReference>
<name>A0A8J5XYF9_DIALT</name>
<dbReference type="InterPro" id="IPR006722">
    <property type="entry name" value="Sedlin"/>
</dbReference>
<organism evidence="3 4">
    <name type="scientific">Diacronema lutheri</name>
    <name type="common">Unicellular marine alga</name>
    <name type="synonym">Monochrysis lutheri</name>
    <dbReference type="NCBI Taxonomy" id="2081491"/>
    <lineage>
        <taxon>Eukaryota</taxon>
        <taxon>Haptista</taxon>
        <taxon>Haptophyta</taxon>
        <taxon>Pavlovophyceae</taxon>
        <taxon>Pavlovales</taxon>
        <taxon>Pavlovaceae</taxon>
        <taxon>Diacronema</taxon>
    </lineage>
</organism>
<dbReference type="EMBL" id="JAGTXO010000001">
    <property type="protein sequence ID" value="KAG8470792.1"/>
    <property type="molecule type" value="Genomic_DNA"/>
</dbReference>
<evidence type="ECO:0000256" key="1">
    <source>
        <dbReference type="ARBA" id="ARBA00006626"/>
    </source>
</evidence>
<keyword evidence="4" id="KW-1185">Reference proteome</keyword>
<gene>
    <name evidence="3" type="ORF">KFE25_009213</name>
</gene>
<evidence type="ECO:0000313" key="4">
    <source>
        <dbReference type="Proteomes" id="UP000751190"/>
    </source>
</evidence>
<dbReference type="GO" id="GO:0006888">
    <property type="term" value="P:endoplasmic reticulum to Golgi vesicle-mediated transport"/>
    <property type="evidence" value="ECO:0007669"/>
    <property type="project" value="InterPro"/>
</dbReference>
<dbReference type="SUPFAM" id="SSF64356">
    <property type="entry name" value="SNARE-like"/>
    <property type="match status" value="1"/>
</dbReference>
<comment type="caution">
    <text evidence="3">The sequence shown here is derived from an EMBL/GenBank/DDBJ whole genome shotgun (WGS) entry which is preliminary data.</text>
</comment>
<accession>A0A8J5XYF9</accession>
<evidence type="ECO:0000256" key="2">
    <source>
        <dbReference type="ARBA" id="ARBA00024408"/>
    </source>
</evidence>
<dbReference type="Gene3D" id="3.30.450.70">
    <property type="match status" value="1"/>
</dbReference>
<protein>
    <recommendedName>
        <fullName evidence="2">Trafficking protein particle complex subunit 2-like protein</fullName>
    </recommendedName>
</protein>
<dbReference type="OMA" id="FHYIVHC"/>